<organism evidence="6 7">
    <name type="scientific">Mucilaginibacter defluvii</name>
    <dbReference type="NCBI Taxonomy" id="1196019"/>
    <lineage>
        <taxon>Bacteria</taxon>
        <taxon>Pseudomonadati</taxon>
        <taxon>Bacteroidota</taxon>
        <taxon>Sphingobacteriia</taxon>
        <taxon>Sphingobacteriales</taxon>
        <taxon>Sphingobacteriaceae</taxon>
        <taxon>Mucilaginibacter</taxon>
    </lineage>
</organism>
<evidence type="ECO:0000256" key="3">
    <source>
        <dbReference type="ARBA" id="ARBA00023163"/>
    </source>
</evidence>
<dbReference type="RefSeq" id="WP_345331143.1">
    <property type="nucleotide sequence ID" value="NZ_BAABJI010000002.1"/>
</dbReference>
<keyword evidence="3" id="KW-0804">Transcription</keyword>
<keyword evidence="7" id="KW-1185">Reference proteome</keyword>
<evidence type="ECO:0000256" key="4">
    <source>
        <dbReference type="SAM" id="MobiDB-lite"/>
    </source>
</evidence>
<dbReference type="PANTHER" id="PTHR43280">
    <property type="entry name" value="ARAC-FAMILY TRANSCRIPTIONAL REGULATOR"/>
    <property type="match status" value="1"/>
</dbReference>
<reference evidence="7" key="1">
    <citation type="journal article" date="2019" name="Int. J. Syst. Evol. Microbiol.">
        <title>The Global Catalogue of Microorganisms (GCM) 10K type strain sequencing project: providing services to taxonomists for standard genome sequencing and annotation.</title>
        <authorList>
            <consortium name="The Broad Institute Genomics Platform"/>
            <consortium name="The Broad Institute Genome Sequencing Center for Infectious Disease"/>
            <person name="Wu L."/>
            <person name="Ma J."/>
        </authorList>
    </citation>
    <scope>NUCLEOTIDE SEQUENCE [LARGE SCALE GENOMIC DNA]</scope>
    <source>
        <strain evidence="7">JCM 18283</strain>
    </source>
</reference>
<keyword evidence="2" id="KW-0238">DNA-binding</keyword>
<name>A0ABP9FV64_9SPHI</name>
<feature type="compositionally biased region" description="Polar residues" evidence="4">
    <location>
        <begin position="311"/>
        <end position="322"/>
    </location>
</feature>
<evidence type="ECO:0000256" key="1">
    <source>
        <dbReference type="ARBA" id="ARBA00023015"/>
    </source>
</evidence>
<gene>
    <name evidence="6" type="ORF">GCM10023313_20920</name>
</gene>
<feature type="region of interest" description="Disordered" evidence="4">
    <location>
        <begin position="300"/>
        <end position="322"/>
    </location>
</feature>
<dbReference type="InterPro" id="IPR018060">
    <property type="entry name" value="HTH_AraC"/>
</dbReference>
<evidence type="ECO:0000313" key="6">
    <source>
        <dbReference type="EMBL" id="GAA4917119.1"/>
    </source>
</evidence>
<dbReference type="Gene3D" id="1.10.10.60">
    <property type="entry name" value="Homeodomain-like"/>
    <property type="match status" value="1"/>
</dbReference>
<dbReference type="PANTHER" id="PTHR43280:SF32">
    <property type="entry name" value="TRANSCRIPTIONAL REGULATORY PROTEIN"/>
    <property type="match status" value="1"/>
</dbReference>
<dbReference type="InterPro" id="IPR009057">
    <property type="entry name" value="Homeodomain-like_sf"/>
</dbReference>
<accession>A0ABP9FV64</accession>
<dbReference type="SUPFAM" id="SSF46689">
    <property type="entry name" value="Homeodomain-like"/>
    <property type="match status" value="1"/>
</dbReference>
<feature type="domain" description="HTH araC/xylS-type" evidence="5">
    <location>
        <begin position="198"/>
        <end position="299"/>
    </location>
</feature>
<evidence type="ECO:0000259" key="5">
    <source>
        <dbReference type="PROSITE" id="PS01124"/>
    </source>
</evidence>
<evidence type="ECO:0000313" key="7">
    <source>
        <dbReference type="Proteomes" id="UP001501436"/>
    </source>
</evidence>
<dbReference type="EMBL" id="BAABJI010000002">
    <property type="protein sequence ID" value="GAA4917119.1"/>
    <property type="molecule type" value="Genomic_DNA"/>
</dbReference>
<dbReference type="Proteomes" id="UP001501436">
    <property type="component" value="Unassembled WGS sequence"/>
</dbReference>
<dbReference type="PROSITE" id="PS01124">
    <property type="entry name" value="HTH_ARAC_FAMILY_2"/>
    <property type="match status" value="1"/>
</dbReference>
<proteinExistence type="predicted"/>
<sequence>MNIISTILDKHRLLSLPEPLHPLVSVVRVADVRAADDPIWERFSLNFYCIALKRNLKSKMQYGGQAYDHDRGVLTFIAPKQILSFDGPLVYESGEDAGYALFFHQDFLYGFPLASRIKNFGFFSYVASEALHLSEKEEHCITGILLNIEEEYRELDEHSQEVIIAQIELLLTYSNRFYERQFATRKTVNHAAIIKLDQIMDGYYEKKLALRSGIPTVEYIAACLHLSPHYFSDLLRSITGEGAQYHIQEKLVDRAKEYLSVTDLTVSEIAYQLGFKHPQSLNKLFRRKTGSSPLEFRRALSVQHRRPGSVPDSQGTETRPAG</sequence>
<dbReference type="SMART" id="SM00342">
    <property type="entry name" value="HTH_ARAC"/>
    <property type="match status" value="1"/>
</dbReference>
<evidence type="ECO:0000256" key="2">
    <source>
        <dbReference type="ARBA" id="ARBA00023125"/>
    </source>
</evidence>
<dbReference type="Pfam" id="PF12833">
    <property type="entry name" value="HTH_18"/>
    <property type="match status" value="1"/>
</dbReference>
<keyword evidence="1" id="KW-0805">Transcription regulation</keyword>
<comment type="caution">
    <text evidence="6">The sequence shown here is derived from an EMBL/GenBank/DDBJ whole genome shotgun (WGS) entry which is preliminary data.</text>
</comment>
<protein>
    <submittedName>
        <fullName evidence="6">Helix-turn-helix domain-containing protein</fullName>
    </submittedName>
</protein>